<dbReference type="PANTHER" id="PTHR45900">
    <property type="entry name" value="RECA"/>
    <property type="match status" value="1"/>
</dbReference>
<dbReference type="GO" id="GO:0140664">
    <property type="term" value="F:ATP-dependent DNA damage sensor activity"/>
    <property type="evidence" value="ECO:0007669"/>
    <property type="project" value="InterPro"/>
</dbReference>
<organism evidence="7">
    <name type="scientific">uncultured Caudovirales phage</name>
    <dbReference type="NCBI Taxonomy" id="2100421"/>
    <lineage>
        <taxon>Viruses</taxon>
        <taxon>Duplodnaviria</taxon>
        <taxon>Heunggongvirae</taxon>
        <taxon>Uroviricota</taxon>
        <taxon>Caudoviricetes</taxon>
        <taxon>Peduoviridae</taxon>
        <taxon>Maltschvirus</taxon>
        <taxon>Maltschvirus maltsch</taxon>
    </lineage>
</organism>
<dbReference type="EMBL" id="LR796380">
    <property type="protein sequence ID" value="CAB4140846.1"/>
    <property type="molecule type" value="Genomic_DNA"/>
</dbReference>
<comment type="similarity">
    <text evidence="1">Belongs to the RecA family.</text>
</comment>
<name>A0A6J5M6S1_9CAUD</name>
<evidence type="ECO:0000256" key="1">
    <source>
        <dbReference type="ARBA" id="ARBA00009391"/>
    </source>
</evidence>
<keyword evidence="2" id="KW-0547">Nucleotide-binding</keyword>
<dbReference type="InterPro" id="IPR020588">
    <property type="entry name" value="RecA_ATP-bd"/>
</dbReference>
<evidence type="ECO:0000256" key="2">
    <source>
        <dbReference type="ARBA" id="ARBA00022741"/>
    </source>
</evidence>
<evidence type="ECO:0000256" key="3">
    <source>
        <dbReference type="ARBA" id="ARBA00022840"/>
    </source>
</evidence>
<reference evidence="7" key="1">
    <citation type="submission" date="2020-04" db="EMBL/GenBank/DDBJ databases">
        <authorList>
            <person name="Chiriac C."/>
            <person name="Salcher M."/>
            <person name="Ghai R."/>
            <person name="Kavagutti S V."/>
        </authorList>
    </citation>
    <scope>NUCLEOTIDE SEQUENCE</scope>
</reference>
<dbReference type="PROSITE" id="PS50163">
    <property type="entry name" value="RECA_3"/>
    <property type="match status" value="1"/>
</dbReference>
<keyword evidence="3" id="KW-0067">ATP-binding</keyword>
<gene>
    <name evidence="7" type="ORF">UFOVP395_181</name>
</gene>
<dbReference type="PROSITE" id="PS50162">
    <property type="entry name" value="RECA_2"/>
    <property type="match status" value="1"/>
</dbReference>
<evidence type="ECO:0000313" key="7">
    <source>
        <dbReference type="EMBL" id="CAB4140846.1"/>
    </source>
</evidence>
<dbReference type="InterPro" id="IPR020587">
    <property type="entry name" value="RecA_monomer-monomer_interface"/>
</dbReference>
<feature type="domain" description="RecA family profile 1" evidence="5">
    <location>
        <begin position="27"/>
        <end position="195"/>
    </location>
</feature>
<evidence type="ECO:0000259" key="6">
    <source>
        <dbReference type="PROSITE" id="PS50163"/>
    </source>
</evidence>
<dbReference type="InterPro" id="IPR049047">
    <property type="entry name" value="T4_UVSX-like_C"/>
</dbReference>
<dbReference type="InterPro" id="IPR049428">
    <property type="entry name" value="RecA-like_N"/>
</dbReference>
<dbReference type="SUPFAM" id="SSF52540">
    <property type="entry name" value="P-loop containing nucleoside triphosphate hydrolases"/>
    <property type="match status" value="1"/>
</dbReference>
<dbReference type="Pfam" id="PF21134">
    <property type="entry name" value="T4_UVSX_C"/>
    <property type="match status" value="1"/>
</dbReference>
<evidence type="ECO:0000259" key="5">
    <source>
        <dbReference type="PROSITE" id="PS50162"/>
    </source>
</evidence>
<protein>
    <submittedName>
        <fullName evidence="7">RecA RecA/RadA recombinase</fullName>
    </submittedName>
</protein>
<dbReference type="PANTHER" id="PTHR45900:SF1">
    <property type="entry name" value="MITOCHONDRIAL DNA REPAIR PROTEIN RECA HOMOLOG-RELATED"/>
    <property type="match status" value="1"/>
</dbReference>
<dbReference type="Gene3D" id="3.40.50.300">
    <property type="entry name" value="P-loop containing nucleotide triphosphate hydrolases"/>
    <property type="match status" value="1"/>
</dbReference>
<dbReference type="GO" id="GO:0006281">
    <property type="term" value="P:DNA repair"/>
    <property type="evidence" value="ECO:0007669"/>
    <property type="project" value="InterPro"/>
</dbReference>
<dbReference type="GO" id="GO:0005524">
    <property type="term" value="F:ATP binding"/>
    <property type="evidence" value="ECO:0007669"/>
    <property type="project" value="UniProtKB-KW"/>
</dbReference>
<dbReference type="GO" id="GO:0003697">
    <property type="term" value="F:single-stranded DNA binding"/>
    <property type="evidence" value="ECO:0007669"/>
    <property type="project" value="InterPro"/>
</dbReference>
<sequence length="347" mass="38599">MSLRDRLIKNSTIEHTSLLEDSKIYTKKDMIPTPVPMINVALSGTVDGGITPGLTMLAGPSKHFKTGFALLLASSYLRKYKDAVILFYDSEFGTPQGYFKTFGIALDSVIHTPVTDVEELKHDISVQLQNLQRDDKVIIVIDSIGNLASKKETDDALEGKSVADMSRAKALKSLFRIVTPKLTLKDIPMVVINHTYKEIGMFPKDIVGGGTGSYYGSDNIWIIGRQQDKDGTEIAGYHFVINVEKSRYVKEKSKIPITVSYDGGINKWSGLLDLAIEAGIIVKPKNGWYARVNLATGEMSTNMRAADIVNNRDFWKSVFEETNFADWIKDKYMLAVGEILANDEDDE</sequence>
<feature type="domain" description="RecA family profile 2" evidence="6">
    <location>
        <begin position="200"/>
        <end position="267"/>
    </location>
</feature>
<evidence type="ECO:0000256" key="4">
    <source>
        <dbReference type="ARBA" id="ARBA00023172"/>
    </source>
</evidence>
<dbReference type="Pfam" id="PF00154">
    <property type="entry name" value="RecA_N"/>
    <property type="match status" value="1"/>
</dbReference>
<dbReference type="GO" id="GO:0006310">
    <property type="term" value="P:DNA recombination"/>
    <property type="evidence" value="ECO:0007669"/>
    <property type="project" value="UniProtKB-KW"/>
</dbReference>
<dbReference type="InterPro" id="IPR013765">
    <property type="entry name" value="DNA_recomb/repair_RecA"/>
</dbReference>
<dbReference type="InterPro" id="IPR027417">
    <property type="entry name" value="P-loop_NTPase"/>
</dbReference>
<keyword evidence="4" id="KW-0233">DNA recombination</keyword>
<proteinExistence type="inferred from homology"/>
<accession>A0A6J5M6S1</accession>